<evidence type="ECO:0000256" key="1">
    <source>
        <dbReference type="ARBA" id="ARBA00001274"/>
    </source>
</evidence>
<dbReference type="CDD" id="cd01562">
    <property type="entry name" value="Thr-dehyd"/>
    <property type="match status" value="1"/>
</dbReference>
<keyword evidence="7" id="KW-0677">Repeat</keyword>
<dbReference type="InterPro" id="IPR005787">
    <property type="entry name" value="Thr_deHydtase_biosynth"/>
</dbReference>
<feature type="domain" description="ACT-like" evidence="12">
    <location>
        <begin position="332"/>
        <end position="404"/>
    </location>
</feature>
<sequence>MTSTLSTHAIDKIVNSPVLDYLAPTPLDYMRKLSSNSNNSIYIKREDLQVINSFKIRGAYQKITSLNLSDLNLGIVAASAGNHAQGVAKVCKELGVLATIVMPEVTPKIKVDAVRYFGANVVLTGTNYDDAYDYACKLADANKMTLVHPFDDEEVINGQGTIGVELMDQTDELDYLFVQVGGGGLISGLLLAMRTLSPNTKVIAVEPEGAQTLGAALKNNQVTKLESVCTFSDGVAVRQLGSLPYEICKGAIASYVTVSNDEVCSAIQQIHDDTRAVAECSGAVGLAGANKYLKEQNIKGKNIAVILSGSNLNFQKLEYVAQRYNLGQMKEKLLHVVLPERKRELVKLLSHINDVNVTEIKYRKSKLQSHANMILCFNSNDSALLESKLGTLRSAGYSITDLSASDIGKSHLRFMIGDSKFGPTVETERFYQLEFPEKQGQLLSTINRINTDIEITALNYRQNGQNECSLLLGIDSSSSPDFSSLKDDPAYKVQHLNFEL</sequence>
<dbReference type="PANTHER" id="PTHR48078:SF6">
    <property type="entry name" value="L-THREONINE DEHYDRATASE CATABOLIC TDCB"/>
    <property type="match status" value="1"/>
</dbReference>
<dbReference type="GO" id="GO:0003941">
    <property type="term" value="F:L-serine ammonia-lyase activity"/>
    <property type="evidence" value="ECO:0007669"/>
    <property type="project" value="TreeGrafter"/>
</dbReference>
<evidence type="ECO:0000259" key="12">
    <source>
        <dbReference type="PROSITE" id="PS51672"/>
    </source>
</evidence>
<name>A0A4U1YZS5_9VIBR</name>
<evidence type="ECO:0000256" key="7">
    <source>
        <dbReference type="ARBA" id="ARBA00022737"/>
    </source>
</evidence>
<dbReference type="InterPro" id="IPR001721">
    <property type="entry name" value="TD_ACT-like"/>
</dbReference>
<keyword evidence="10 11" id="KW-0100">Branched-chain amino acid biosynthesis</keyword>
<keyword evidence="5 11" id="KW-0028">Amino-acid biosynthesis</keyword>
<organism evidence="13 14">
    <name type="scientific">Vibrio kanaloae</name>
    <dbReference type="NCBI Taxonomy" id="170673"/>
    <lineage>
        <taxon>Bacteria</taxon>
        <taxon>Pseudomonadati</taxon>
        <taxon>Pseudomonadota</taxon>
        <taxon>Gammaproteobacteria</taxon>
        <taxon>Vibrionales</taxon>
        <taxon>Vibrionaceae</taxon>
        <taxon>Vibrio</taxon>
    </lineage>
</organism>
<evidence type="ECO:0000256" key="2">
    <source>
        <dbReference type="ARBA" id="ARBA00001933"/>
    </source>
</evidence>
<dbReference type="Pfam" id="PF00585">
    <property type="entry name" value="Thr_dehydrat_C"/>
    <property type="match status" value="2"/>
</dbReference>
<dbReference type="InterPro" id="IPR036052">
    <property type="entry name" value="TrpB-like_PALP_sf"/>
</dbReference>
<comment type="subunit">
    <text evidence="11">Homotetramer.</text>
</comment>
<dbReference type="NCBIfam" id="TIGR01124">
    <property type="entry name" value="ilvA_2Cterm"/>
    <property type="match status" value="1"/>
</dbReference>
<evidence type="ECO:0000256" key="10">
    <source>
        <dbReference type="ARBA" id="ARBA00023304"/>
    </source>
</evidence>
<evidence type="ECO:0000256" key="11">
    <source>
        <dbReference type="RuleBase" id="RU362012"/>
    </source>
</evidence>
<dbReference type="SUPFAM" id="SSF53686">
    <property type="entry name" value="Tryptophan synthase beta subunit-like PLP-dependent enzymes"/>
    <property type="match status" value="1"/>
</dbReference>
<keyword evidence="9 11" id="KW-0456">Lyase</keyword>
<dbReference type="GO" id="GO:0006565">
    <property type="term" value="P:L-serine catabolic process"/>
    <property type="evidence" value="ECO:0007669"/>
    <property type="project" value="TreeGrafter"/>
</dbReference>
<dbReference type="FunFam" id="3.40.50.1100:FF:000005">
    <property type="entry name" value="Threonine dehydratase catabolic"/>
    <property type="match status" value="1"/>
</dbReference>
<dbReference type="GO" id="GO:0009097">
    <property type="term" value="P:isoleucine biosynthetic process"/>
    <property type="evidence" value="ECO:0007669"/>
    <property type="project" value="UniProtKB-UniRule"/>
</dbReference>
<protein>
    <recommendedName>
        <fullName evidence="11">L-threonine dehydratase</fullName>
        <ecNumber evidence="11">4.3.1.19</ecNumber>
    </recommendedName>
    <alternativeName>
        <fullName evidence="11">Threonine deaminase</fullName>
    </alternativeName>
</protein>
<evidence type="ECO:0000313" key="14">
    <source>
        <dbReference type="Proteomes" id="UP000307574"/>
    </source>
</evidence>
<evidence type="ECO:0000256" key="5">
    <source>
        <dbReference type="ARBA" id="ARBA00022605"/>
    </source>
</evidence>
<proteinExistence type="inferred from homology"/>
<dbReference type="RefSeq" id="WP_136981197.1">
    <property type="nucleotide sequence ID" value="NZ_SYUV01000075.1"/>
</dbReference>
<dbReference type="UniPathway" id="UPA00047">
    <property type="reaction ID" value="UER00054"/>
</dbReference>
<reference evidence="13 14" key="1">
    <citation type="submission" date="2019-04" db="EMBL/GenBank/DDBJ databases">
        <title>A reverse ecology approach based on a biological definition of microbial populations.</title>
        <authorList>
            <person name="Arevalo P."/>
            <person name="Vaninsberghe D."/>
            <person name="Elsherbini J."/>
            <person name="Gore J."/>
            <person name="Polz M."/>
        </authorList>
    </citation>
    <scope>NUCLEOTIDE SEQUENCE [LARGE SCALE GENOMIC DNA]</scope>
    <source>
        <strain evidence="13 14">10N.261.46.F4</strain>
    </source>
</reference>
<comment type="function">
    <text evidence="11">Catalyzes the anaerobic formation of alpha-ketobutyrate and ammonia from threonine in a two-step reaction. The first step involved a dehydration of threonine and a production of enamine intermediates (aminocrotonate), which tautomerizes to its imine form (iminobutyrate). Both intermediates are unstable and short-lived. The second step is the nonenzymatic hydrolysis of the enamine/imine intermediates to form 2-ketobutyrate and free ammonia. In the low water environment of the cell, the second step is accelerated by RidA.</text>
</comment>
<dbReference type="InterPro" id="IPR038110">
    <property type="entry name" value="TD_ACT-like_sf"/>
</dbReference>
<comment type="cofactor">
    <cofactor evidence="2 11">
        <name>pyridoxal 5'-phosphate</name>
        <dbReference type="ChEBI" id="CHEBI:597326"/>
    </cofactor>
</comment>
<evidence type="ECO:0000256" key="3">
    <source>
        <dbReference type="ARBA" id="ARBA00004810"/>
    </source>
</evidence>
<comment type="pathway">
    <text evidence="3 11">Amino-acid biosynthesis; L-isoleucine biosynthesis; 2-oxobutanoate from L-threonine: step 1/1.</text>
</comment>
<comment type="caution">
    <text evidence="13">The sequence shown here is derived from an EMBL/GenBank/DDBJ whole genome shotgun (WGS) entry which is preliminary data.</text>
</comment>
<accession>A0A4U1YZS5</accession>
<dbReference type="AlphaFoldDB" id="A0A4U1YZS5"/>
<dbReference type="InterPro" id="IPR001926">
    <property type="entry name" value="TrpB-like_PALP"/>
</dbReference>
<gene>
    <name evidence="11 13" type="primary">ilvA</name>
    <name evidence="13" type="ORF">FCV50_20085</name>
</gene>
<evidence type="ECO:0000256" key="8">
    <source>
        <dbReference type="ARBA" id="ARBA00022898"/>
    </source>
</evidence>
<dbReference type="EMBL" id="SYUV01000075">
    <property type="protein sequence ID" value="TKF27234.1"/>
    <property type="molecule type" value="Genomic_DNA"/>
</dbReference>
<dbReference type="PROSITE" id="PS51672">
    <property type="entry name" value="ACT_LIKE"/>
    <property type="match status" value="1"/>
</dbReference>
<comment type="similarity">
    <text evidence="4 11">Belongs to the serine/threonine dehydratase family.</text>
</comment>
<keyword evidence="8 11" id="KW-0663">Pyridoxal phosphate</keyword>
<comment type="catalytic activity">
    <reaction evidence="1 11">
        <text>L-threonine = 2-oxobutanoate + NH4(+)</text>
        <dbReference type="Rhea" id="RHEA:22108"/>
        <dbReference type="ChEBI" id="CHEBI:16763"/>
        <dbReference type="ChEBI" id="CHEBI:28938"/>
        <dbReference type="ChEBI" id="CHEBI:57926"/>
        <dbReference type="EC" id="4.3.1.19"/>
    </reaction>
</comment>
<dbReference type="SUPFAM" id="SSF55021">
    <property type="entry name" value="ACT-like"/>
    <property type="match status" value="2"/>
</dbReference>
<dbReference type="Gene3D" id="3.40.50.1100">
    <property type="match status" value="2"/>
</dbReference>
<dbReference type="Pfam" id="PF00291">
    <property type="entry name" value="PALP"/>
    <property type="match status" value="1"/>
</dbReference>
<evidence type="ECO:0000256" key="6">
    <source>
        <dbReference type="ARBA" id="ARBA00022624"/>
    </source>
</evidence>
<dbReference type="Gene3D" id="3.40.1020.10">
    <property type="entry name" value="Biosynthetic Threonine Deaminase, Domain 3"/>
    <property type="match status" value="1"/>
</dbReference>
<evidence type="ECO:0000313" key="13">
    <source>
        <dbReference type="EMBL" id="TKF27234.1"/>
    </source>
</evidence>
<dbReference type="InterPro" id="IPR050147">
    <property type="entry name" value="Ser/Thr_Dehydratase"/>
</dbReference>
<dbReference type="InterPro" id="IPR045865">
    <property type="entry name" value="ACT-like_dom_sf"/>
</dbReference>
<dbReference type="EC" id="4.3.1.19" evidence="11"/>
<keyword evidence="6 11" id="KW-0412">Isoleucine biosynthesis</keyword>
<dbReference type="GO" id="GO:0006567">
    <property type="term" value="P:L-threonine catabolic process"/>
    <property type="evidence" value="ECO:0007669"/>
    <property type="project" value="TreeGrafter"/>
</dbReference>
<dbReference type="PANTHER" id="PTHR48078">
    <property type="entry name" value="THREONINE DEHYDRATASE, MITOCHONDRIAL-RELATED"/>
    <property type="match status" value="1"/>
</dbReference>
<evidence type="ECO:0000256" key="4">
    <source>
        <dbReference type="ARBA" id="ARBA00010869"/>
    </source>
</evidence>
<dbReference type="GO" id="GO:0004794">
    <property type="term" value="F:threonine deaminase activity"/>
    <property type="evidence" value="ECO:0007669"/>
    <property type="project" value="UniProtKB-UniRule"/>
</dbReference>
<evidence type="ECO:0000256" key="9">
    <source>
        <dbReference type="ARBA" id="ARBA00023239"/>
    </source>
</evidence>
<dbReference type="Proteomes" id="UP000307574">
    <property type="component" value="Unassembled WGS sequence"/>
</dbReference>